<protein>
    <submittedName>
        <fullName evidence="1">Uncharacterized protein</fullName>
    </submittedName>
</protein>
<evidence type="ECO:0000313" key="1">
    <source>
        <dbReference type="EMBL" id="GAI11437.1"/>
    </source>
</evidence>
<feature type="non-terminal residue" evidence="1">
    <location>
        <position position="30"/>
    </location>
</feature>
<comment type="caution">
    <text evidence="1">The sequence shown here is derived from an EMBL/GenBank/DDBJ whole genome shotgun (WGS) entry which is preliminary data.</text>
</comment>
<reference evidence="1" key="1">
    <citation type="journal article" date="2014" name="Front. Microbiol.">
        <title>High frequency of phylogenetically diverse reductive dehalogenase-homologous genes in deep subseafloor sedimentary metagenomes.</title>
        <authorList>
            <person name="Kawai M."/>
            <person name="Futagami T."/>
            <person name="Toyoda A."/>
            <person name="Takaki Y."/>
            <person name="Nishi S."/>
            <person name="Hori S."/>
            <person name="Arai W."/>
            <person name="Tsubouchi T."/>
            <person name="Morono Y."/>
            <person name="Uchiyama I."/>
            <person name="Ito T."/>
            <person name="Fujiyama A."/>
            <person name="Inagaki F."/>
            <person name="Takami H."/>
        </authorList>
    </citation>
    <scope>NUCLEOTIDE SEQUENCE</scope>
    <source>
        <strain evidence="1">Expedition CK06-06</strain>
    </source>
</reference>
<dbReference type="EMBL" id="BARV01011726">
    <property type="protein sequence ID" value="GAI11437.1"/>
    <property type="molecule type" value="Genomic_DNA"/>
</dbReference>
<name>X1KWG4_9ZZZZ</name>
<accession>X1KWG4</accession>
<dbReference type="AlphaFoldDB" id="X1KWG4"/>
<gene>
    <name evidence="1" type="ORF">S06H3_22088</name>
</gene>
<proteinExistence type="predicted"/>
<organism evidence="1">
    <name type="scientific">marine sediment metagenome</name>
    <dbReference type="NCBI Taxonomy" id="412755"/>
    <lineage>
        <taxon>unclassified sequences</taxon>
        <taxon>metagenomes</taxon>
        <taxon>ecological metagenomes</taxon>
    </lineage>
</organism>
<sequence>MPYKAGERLPAERASRLGHLDVLKSELVKK</sequence>